<name>A0A1I5AFL7_9BACT</name>
<protein>
    <recommendedName>
        <fullName evidence="3">DUF2490 domain-containing protein</fullName>
    </recommendedName>
</protein>
<accession>A0A1I5AFL7</accession>
<evidence type="ECO:0000313" key="1">
    <source>
        <dbReference type="EMBL" id="SFN61286.1"/>
    </source>
</evidence>
<gene>
    <name evidence="1" type="ORF">SAMN04488519_101142</name>
</gene>
<organism evidence="1 2">
    <name type="scientific">Algoriphagus ornithinivorans</name>
    <dbReference type="NCBI Taxonomy" id="226506"/>
    <lineage>
        <taxon>Bacteria</taxon>
        <taxon>Pseudomonadati</taxon>
        <taxon>Bacteroidota</taxon>
        <taxon>Cytophagia</taxon>
        <taxon>Cytophagales</taxon>
        <taxon>Cyclobacteriaceae</taxon>
        <taxon>Algoriphagus</taxon>
    </lineage>
</organism>
<proteinExistence type="predicted"/>
<evidence type="ECO:0008006" key="3">
    <source>
        <dbReference type="Google" id="ProtNLM"/>
    </source>
</evidence>
<dbReference type="EMBL" id="FOVW01000001">
    <property type="protein sequence ID" value="SFN61286.1"/>
    <property type="molecule type" value="Genomic_DNA"/>
</dbReference>
<reference evidence="2" key="1">
    <citation type="submission" date="2016-10" db="EMBL/GenBank/DDBJ databases">
        <authorList>
            <person name="Varghese N."/>
            <person name="Submissions S."/>
        </authorList>
    </citation>
    <scope>NUCLEOTIDE SEQUENCE [LARGE SCALE GENOMIC DNA]</scope>
    <source>
        <strain evidence="2">DSM 15282</strain>
    </source>
</reference>
<sequence length="216" mass="26224">MEKQHLLWTRYLLKARLSENLLIRQEVEERTYWFPWRQHQFVARSLVERKLGKGWFVGAGFTYFLHSLPNNPEIKDYQNKLELRPQLELIYVQSLNPKLSLQHRYWFEWRFFEKDPTGFELLSNRIRYRLELSYSPIKKLTLKAFDEIHLQVGEKIVYNVFDQNRVGGSVVFMPNPDFGFELGYFNWFQQRNTGKDFYSRNITRITLHHTLNLAKK</sequence>
<evidence type="ECO:0000313" key="2">
    <source>
        <dbReference type="Proteomes" id="UP000199564"/>
    </source>
</evidence>
<dbReference type="STRING" id="226506.SAMN04488519_101142"/>
<dbReference type="RefSeq" id="WP_175557818.1">
    <property type="nucleotide sequence ID" value="NZ_FOVW01000001.1"/>
</dbReference>
<dbReference type="Pfam" id="PF10677">
    <property type="entry name" value="DUF2490"/>
    <property type="match status" value="1"/>
</dbReference>
<dbReference type="AlphaFoldDB" id="A0A1I5AFL7"/>
<dbReference type="Proteomes" id="UP000199564">
    <property type="component" value="Unassembled WGS sequence"/>
</dbReference>
<dbReference type="InterPro" id="IPR019619">
    <property type="entry name" value="DUF2490"/>
</dbReference>
<keyword evidence="2" id="KW-1185">Reference proteome</keyword>